<comment type="caution">
    <text evidence="9">The sequence shown here is derived from an EMBL/GenBank/DDBJ whole genome shotgun (WGS) entry which is preliminary data.</text>
</comment>
<dbReference type="GO" id="GO:0016779">
    <property type="term" value="F:nucleotidyltransferase activity"/>
    <property type="evidence" value="ECO:0007669"/>
    <property type="project" value="UniProtKB-KW"/>
</dbReference>
<proteinExistence type="predicted"/>
<organism evidence="9 10">
    <name type="scientific">Pelobium manganitolerans</name>
    <dbReference type="NCBI Taxonomy" id="1842495"/>
    <lineage>
        <taxon>Bacteria</taxon>
        <taxon>Pseudomonadati</taxon>
        <taxon>Bacteroidota</taxon>
        <taxon>Sphingobacteriia</taxon>
        <taxon>Sphingobacteriales</taxon>
        <taxon>Sphingobacteriaceae</taxon>
        <taxon>Pelobium</taxon>
    </lineage>
</organism>
<name>A0A419S696_9SPHI</name>
<keyword evidence="4" id="KW-0479">Metal-binding</keyword>
<reference evidence="9 10" key="1">
    <citation type="submission" date="2016-07" db="EMBL/GenBank/DDBJ databases">
        <title>Genome of Pelobium manganitolerans.</title>
        <authorList>
            <person name="Wu S."/>
            <person name="Wang G."/>
        </authorList>
    </citation>
    <scope>NUCLEOTIDE SEQUENCE [LARGE SCALE GENOMIC DNA]</scope>
    <source>
        <strain evidence="9 10">YS-25</strain>
    </source>
</reference>
<dbReference type="SUPFAM" id="SSF81301">
    <property type="entry name" value="Nucleotidyltransferase"/>
    <property type="match status" value="1"/>
</dbReference>
<sequence length="108" mass="12562">MQKLVKTNLEGIKNLMKAHQVQQAYLFGSAVDGTMNSRSDVDFVVKFSSIVNENYAENYFNLLYALQNLLKRDIELIEESTLSNPYFWKVLTNRRKGCYEPPCQKTLF</sequence>
<evidence type="ECO:0000256" key="5">
    <source>
        <dbReference type="ARBA" id="ARBA00022741"/>
    </source>
</evidence>
<evidence type="ECO:0000256" key="6">
    <source>
        <dbReference type="ARBA" id="ARBA00022840"/>
    </source>
</evidence>
<dbReference type="GO" id="GO:0046872">
    <property type="term" value="F:metal ion binding"/>
    <property type="evidence" value="ECO:0007669"/>
    <property type="project" value="UniProtKB-KW"/>
</dbReference>
<accession>A0A419S696</accession>
<dbReference type="InterPro" id="IPR052038">
    <property type="entry name" value="Type-VII_TA_antitoxin"/>
</dbReference>
<keyword evidence="5" id="KW-0547">Nucleotide-binding</keyword>
<evidence type="ECO:0000313" key="10">
    <source>
        <dbReference type="Proteomes" id="UP000283433"/>
    </source>
</evidence>
<evidence type="ECO:0000256" key="2">
    <source>
        <dbReference type="ARBA" id="ARBA00022679"/>
    </source>
</evidence>
<dbReference type="PANTHER" id="PTHR33571:SF12">
    <property type="entry name" value="BSL3053 PROTEIN"/>
    <property type="match status" value="1"/>
</dbReference>
<keyword evidence="6" id="KW-0067">ATP-binding</keyword>
<dbReference type="InterPro" id="IPR043519">
    <property type="entry name" value="NT_sf"/>
</dbReference>
<keyword evidence="10" id="KW-1185">Reference proteome</keyword>
<gene>
    <name evidence="9" type="ORF">BCY91_04425</name>
</gene>
<evidence type="ECO:0000256" key="4">
    <source>
        <dbReference type="ARBA" id="ARBA00022723"/>
    </source>
</evidence>
<evidence type="ECO:0000256" key="3">
    <source>
        <dbReference type="ARBA" id="ARBA00022695"/>
    </source>
</evidence>
<keyword evidence="7" id="KW-0460">Magnesium</keyword>
<feature type="domain" description="Polymerase beta nucleotidyltransferase" evidence="8">
    <location>
        <begin position="12"/>
        <end position="90"/>
    </location>
</feature>
<dbReference type="CDD" id="cd05403">
    <property type="entry name" value="NT_KNTase_like"/>
    <property type="match status" value="1"/>
</dbReference>
<evidence type="ECO:0000313" key="9">
    <source>
        <dbReference type="EMBL" id="RKD16361.1"/>
    </source>
</evidence>
<dbReference type="Gene3D" id="3.30.460.10">
    <property type="entry name" value="Beta Polymerase, domain 2"/>
    <property type="match status" value="1"/>
</dbReference>
<dbReference type="Pfam" id="PF18765">
    <property type="entry name" value="Polbeta"/>
    <property type="match status" value="1"/>
</dbReference>
<keyword evidence="2" id="KW-0808">Transferase</keyword>
<protein>
    <recommendedName>
        <fullName evidence="8">Polymerase beta nucleotidyltransferase domain-containing protein</fullName>
    </recommendedName>
</protein>
<dbReference type="EMBL" id="MBTA01000023">
    <property type="protein sequence ID" value="RKD16361.1"/>
    <property type="molecule type" value="Genomic_DNA"/>
</dbReference>
<dbReference type="InterPro" id="IPR041633">
    <property type="entry name" value="Polbeta"/>
</dbReference>
<evidence type="ECO:0000256" key="1">
    <source>
        <dbReference type="ARBA" id="ARBA00001946"/>
    </source>
</evidence>
<evidence type="ECO:0000256" key="7">
    <source>
        <dbReference type="ARBA" id="ARBA00022842"/>
    </source>
</evidence>
<dbReference type="PANTHER" id="PTHR33571">
    <property type="entry name" value="SSL8005 PROTEIN"/>
    <property type="match status" value="1"/>
</dbReference>
<evidence type="ECO:0000259" key="8">
    <source>
        <dbReference type="Pfam" id="PF18765"/>
    </source>
</evidence>
<comment type="cofactor">
    <cofactor evidence="1">
        <name>Mg(2+)</name>
        <dbReference type="ChEBI" id="CHEBI:18420"/>
    </cofactor>
</comment>
<dbReference type="AlphaFoldDB" id="A0A419S696"/>
<dbReference type="GO" id="GO:0005524">
    <property type="term" value="F:ATP binding"/>
    <property type="evidence" value="ECO:0007669"/>
    <property type="project" value="UniProtKB-KW"/>
</dbReference>
<keyword evidence="3" id="KW-0548">Nucleotidyltransferase</keyword>
<dbReference type="Proteomes" id="UP000283433">
    <property type="component" value="Unassembled WGS sequence"/>
</dbReference>